<keyword evidence="2 4" id="KW-0119">Carbohydrate metabolism</keyword>
<dbReference type="InterPro" id="IPR001554">
    <property type="entry name" value="Glyco_hydro_14"/>
</dbReference>
<evidence type="ECO:0000256" key="2">
    <source>
        <dbReference type="ARBA" id="ARBA00023277"/>
    </source>
</evidence>
<dbReference type="Proteomes" id="UP000316621">
    <property type="component" value="Chromosome 3"/>
</dbReference>
<keyword evidence="4" id="KW-0378">Hydrolase</keyword>
<dbReference type="EMBL" id="CM010717">
    <property type="protein sequence ID" value="RZC55484.1"/>
    <property type="molecule type" value="Genomic_DNA"/>
</dbReference>
<keyword evidence="4" id="KW-0326">Glycosidase</keyword>
<feature type="chain" id="PRO_5021330571" description="Beta-amylase" evidence="5">
    <location>
        <begin position="27"/>
        <end position="549"/>
    </location>
</feature>
<evidence type="ECO:0000256" key="4">
    <source>
        <dbReference type="RuleBase" id="RU000509"/>
    </source>
</evidence>
<keyword evidence="3 4" id="KW-0624">Polysaccharide degradation</keyword>
<dbReference type="OMA" id="CMNKQHR"/>
<dbReference type="PANTHER" id="PTHR31352">
    <property type="entry name" value="BETA-AMYLASE 1, CHLOROPLASTIC"/>
    <property type="match status" value="1"/>
</dbReference>
<accession>A0A4Y7J2X9</accession>
<dbReference type="GO" id="GO:0000272">
    <property type="term" value="P:polysaccharide catabolic process"/>
    <property type="evidence" value="ECO:0007669"/>
    <property type="project" value="UniProtKB-KW"/>
</dbReference>
<dbReference type="Gramene" id="RZC55484">
    <property type="protein sequence ID" value="RZC55484"/>
    <property type="gene ID" value="C5167_014346"/>
</dbReference>
<evidence type="ECO:0000313" key="7">
    <source>
        <dbReference type="Proteomes" id="UP000316621"/>
    </source>
</evidence>
<feature type="signal peptide" evidence="5">
    <location>
        <begin position="1"/>
        <end position="26"/>
    </location>
</feature>
<dbReference type="GO" id="GO:0016161">
    <property type="term" value="F:beta-amylase activity"/>
    <property type="evidence" value="ECO:0007669"/>
    <property type="project" value="UniProtKB-EC"/>
</dbReference>
<dbReference type="PRINTS" id="PR00750">
    <property type="entry name" value="BETAAMYLASE"/>
</dbReference>
<evidence type="ECO:0000256" key="1">
    <source>
        <dbReference type="ARBA" id="ARBA00005652"/>
    </source>
</evidence>
<keyword evidence="5" id="KW-0732">Signal</keyword>
<proteinExistence type="inferred from homology"/>
<dbReference type="Gene3D" id="3.20.20.80">
    <property type="entry name" value="Glycosidases"/>
    <property type="match status" value="1"/>
</dbReference>
<dbReference type="EC" id="3.2.1.2" evidence="4"/>
<dbReference type="InterPro" id="IPR017853">
    <property type="entry name" value="GH"/>
</dbReference>
<dbReference type="AlphaFoldDB" id="A0A4Y7J2X9"/>
<comment type="similarity">
    <text evidence="1 4">Belongs to the glycosyl hydrolase 14 family.</text>
</comment>
<comment type="catalytic activity">
    <reaction evidence="4">
        <text>Hydrolysis of (1-&gt;4)-alpha-D-glucosidic linkages in polysaccharides so as to remove successive maltose units from the non-reducing ends of the chains.</text>
        <dbReference type="EC" id="3.2.1.2"/>
    </reaction>
</comment>
<sequence length="549" mass="61000">MNATIGTAITLLTLILWLLFAIRGRGWSWSKNDSTAQDARGSTAILGCPIPAHLVIEHAPPKLELLHIPRVESRGLYRQTQLGGTPPNPAVYQGEGRPKLYVGLPLDGVSDCNSVIHARAIAAGLKALKLLGLEGVEFPIWWGIVEKETMGQYNWSGYVALAKMVQEAGLKLRVSLCFHGLKEPSIPLPEWVSRIGELQPDIYFTDRSGRRYTECLSLAVDDLPVLNGKTAMEVYQGFLESFKSSFSPFMDSTITDIIIGLGPNGDLRYPSSPSASTQDSGVGEFQCFDKHMLDHLKLHAAVTGNPNWGLGGPHDAPTYYQSPNSNTFFKENGGSWQTPYGDFFLSWYSNQLISHGDRLLSLASSIFRNTLVTVSGKVPLVHNWYKVQSHPCEMTAGFYNSDSRDGYNQVAELFAKNSCKIILPGMDLSDKHQPSELYSSPELLLSQIRTACENHGVKYVGENLLASGMLPLNGFERIKHNLSKGTAVDSFTYQRMGAYFFSPKHFSSFTEFVRSLNQPELHHDDMPTYEKEETILVSKPVKDLRMQEV</sequence>
<organism evidence="6 7">
    <name type="scientific">Papaver somniferum</name>
    <name type="common">Opium poppy</name>
    <dbReference type="NCBI Taxonomy" id="3469"/>
    <lineage>
        <taxon>Eukaryota</taxon>
        <taxon>Viridiplantae</taxon>
        <taxon>Streptophyta</taxon>
        <taxon>Embryophyta</taxon>
        <taxon>Tracheophyta</taxon>
        <taxon>Spermatophyta</taxon>
        <taxon>Magnoliopsida</taxon>
        <taxon>Ranunculales</taxon>
        <taxon>Papaveraceae</taxon>
        <taxon>Papaveroideae</taxon>
        <taxon>Papaver</taxon>
    </lineage>
</organism>
<name>A0A4Y7J2X9_PAPSO</name>
<evidence type="ECO:0000313" key="6">
    <source>
        <dbReference type="EMBL" id="RZC55484.1"/>
    </source>
</evidence>
<dbReference type="Pfam" id="PF01373">
    <property type="entry name" value="Glyco_hydro_14"/>
    <property type="match status" value="1"/>
</dbReference>
<gene>
    <name evidence="6" type="ORF">C5167_014346</name>
</gene>
<reference evidence="6 7" key="1">
    <citation type="journal article" date="2018" name="Science">
        <title>The opium poppy genome and morphinan production.</title>
        <authorList>
            <person name="Guo L."/>
            <person name="Winzer T."/>
            <person name="Yang X."/>
            <person name="Li Y."/>
            <person name="Ning Z."/>
            <person name="He Z."/>
            <person name="Teodor R."/>
            <person name="Lu Y."/>
            <person name="Bowser T.A."/>
            <person name="Graham I.A."/>
            <person name="Ye K."/>
        </authorList>
    </citation>
    <scope>NUCLEOTIDE SEQUENCE [LARGE SCALE GENOMIC DNA]</scope>
    <source>
        <strain evidence="7">cv. HN1</strain>
        <tissue evidence="6">Leaves</tissue>
    </source>
</reference>
<evidence type="ECO:0000256" key="5">
    <source>
        <dbReference type="SAM" id="SignalP"/>
    </source>
</evidence>
<dbReference type="STRING" id="3469.A0A4Y7J2X9"/>
<keyword evidence="7" id="KW-1185">Reference proteome</keyword>
<dbReference type="PANTHER" id="PTHR31352:SF3">
    <property type="entry name" value="INACTIVE BETA-AMYLASE 9"/>
    <property type="match status" value="1"/>
</dbReference>
<evidence type="ECO:0000256" key="3">
    <source>
        <dbReference type="ARBA" id="ARBA00023326"/>
    </source>
</evidence>
<protein>
    <recommendedName>
        <fullName evidence="4">Beta-amylase</fullName>
        <ecNumber evidence="4">3.2.1.2</ecNumber>
    </recommendedName>
</protein>
<dbReference type="SUPFAM" id="SSF51445">
    <property type="entry name" value="(Trans)glycosidases"/>
    <property type="match status" value="1"/>
</dbReference>